<gene>
    <name evidence="1" type="ORF">SASPL_118476</name>
</gene>
<comment type="caution">
    <text evidence="1">The sequence shown here is derived from an EMBL/GenBank/DDBJ whole genome shotgun (WGS) entry which is preliminary data.</text>
</comment>
<keyword evidence="2" id="KW-1185">Reference proteome</keyword>
<reference evidence="1" key="2">
    <citation type="submission" date="2020-08" db="EMBL/GenBank/DDBJ databases">
        <title>Plant Genome Project.</title>
        <authorList>
            <person name="Zhang R.-G."/>
        </authorList>
    </citation>
    <scope>NUCLEOTIDE SEQUENCE</scope>
    <source>
        <strain evidence="1">Huo1</strain>
        <tissue evidence="1">Leaf</tissue>
    </source>
</reference>
<dbReference type="AlphaFoldDB" id="A0A8X8ZZ59"/>
<evidence type="ECO:0000313" key="2">
    <source>
        <dbReference type="Proteomes" id="UP000298416"/>
    </source>
</evidence>
<protein>
    <submittedName>
        <fullName evidence="1">Uncharacterized protein</fullName>
    </submittedName>
</protein>
<reference evidence="1" key="1">
    <citation type="submission" date="2018-01" db="EMBL/GenBank/DDBJ databases">
        <authorList>
            <person name="Mao J.F."/>
        </authorList>
    </citation>
    <scope>NUCLEOTIDE SEQUENCE</scope>
    <source>
        <strain evidence="1">Huo1</strain>
        <tissue evidence="1">Leaf</tissue>
    </source>
</reference>
<sequence length="180" mass="20000">MEEFEEIPQGEWGVTMSSDEEAEFMAQLLGNCSLPNDDGSTNSLMHSSMSSFSGFDHFPFSTDLSHQAPLPNNNVTTMDYSTVQMDQESKKRCRLPCQIPISNKRIMKCSKCGKADNSDEDRNNTAALHLHRQKMSRSSSCCLEWHRARPPTANAPPTRTLAGHVRVGVLQPIPKASMQG</sequence>
<dbReference type="EMBL" id="PNBA02000006">
    <property type="protein sequence ID" value="KAG6421916.1"/>
    <property type="molecule type" value="Genomic_DNA"/>
</dbReference>
<dbReference type="Proteomes" id="UP000298416">
    <property type="component" value="Unassembled WGS sequence"/>
</dbReference>
<proteinExistence type="predicted"/>
<evidence type="ECO:0000313" key="1">
    <source>
        <dbReference type="EMBL" id="KAG6421916.1"/>
    </source>
</evidence>
<name>A0A8X8ZZ59_SALSN</name>
<accession>A0A8X8ZZ59</accession>
<organism evidence="1">
    <name type="scientific">Salvia splendens</name>
    <name type="common">Scarlet sage</name>
    <dbReference type="NCBI Taxonomy" id="180675"/>
    <lineage>
        <taxon>Eukaryota</taxon>
        <taxon>Viridiplantae</taxon>
        <taxon>Streptophyta</taxon>
        <taxon>Embryophyta</taxon>
        <taxon>Tracheophyta</taxon>
        <taxon>Spermatophyta</taxon>
        <taxon>Magnoliopsida</taxon>
        <taxon>eudicotyledons</taxon>
        <taxon>Gunneridae</taxon>
        <taxon>Pentapetalae</taxon>
        <taxon>asterids</taxon>
        <taxon>lamiids</taxon>
        <taxon>Lamiales</taxon>
        <taxon>Lamiaceae</taxon>
        <taxon>Nepetoideae</taxon>
        <taxon>Mentheae</taxon>
        <taxon>Salviinae</taxon>
        <taxon>Salvia</taxon>
        <taxon>Salvia subgen. Calosphace</taxon>
        <taxon>core Calosphace</taxon>
    </lineage>
</organism>